<gene>
    <name evidence="1" type="ORF">BU14_0488s0007</name>
</gene>
<proteinExistence type="predicted"/>
<evidence type="ECO:0008006" key="3">
    <source>
        <dbReference type="Google" id="ProtNLM"/>
    </source>
</evidence>
<organism evidence="1 2">
    <name type="scientific">Porphyra umbilicalis</name>
    <name type="common">Purple laver</name>
    <name type="synonym">Red alga</name>
    <dbReference type="NCBI Taxonomy" id="2786"/>
    <lineage>
        <taxon>Eukaryota</taxon>
        <taxon>Rhodophyta</taxon>
        <taxon>Bangiophyceae</taxon>
        <taxon>Bangiales</taxon>
        <taxon>Bangiaceae</taxon>
        <taxon>Porphyra</taxon>
    </lineage>
</organism>
<name>A0A1X6NTP4_PORUM</name>
<evidence type="ECO:0000313" key="2">
    <source>
        <dbReference type="Proteomes" id="UP000218209"/>
    </source>
</evidence>
<protein>
    <recommendedName>
        <fullName evidence="3">HMG domain-containing protein</fullName>
    </recommendedName>
</protein>
<reference evidence="1 2" key="1">
    <citation type="submission" date="2017-03" db="EMBL/GenBank/DDBJ databases">
        <title>WGS assembly of Porphyra umbilicalis.</title>
        <authorList>
            <person name="Brawley S.H."/>
            <person name="Blouin N.A."/>
            <person name="Ficko-Blean E."/>
            <person name="Wheeler G.L."/>
            <person name="Lohr M."/>
            <person name="Goodson H.V."/>
            <person name="Jenkins J.W."/>
            <person name="Blaby-Haas C.E."/>
            <person name="Helliwell K.E."/>
            <person name="Chan C."/>
            <person name="Marriage T."/>
            <person name="Bhattacharya D."/>
            <person name="Klein A.S."/>
            <person name="Badis Y."/>
            <person name="Brodie J."/>
            <person name="Cao Y."/>
            <person name="Collen J."/>
            <person name="Dittami S.M."/>
            <person name="Gachon C.M."/>
            <person name="Green B.R."/>
            <person name="Karpowicz S."/>
            <person name="Kim J.W."/>
            <person name="Kudahl U."/>
            <person name="Lin S."/>
            <person name="Michel G."/>
            <person name="Mittag M."/>
            <person name="Olson B.J."/>
            <person name="Pangilinan J."/>
            <person name="Peng Y."/>
            <person name="Qiu H."/>
            <person name="Shu S."/>
            <person name="Singer J.T."/>
            <person name="Smith A.G."/>
            <person name="Sprecher B.N."/>
            <person name="Wagner V."/>
            <person name="Wang W."/>
            <person name="Wang Z.-Y."/>
            <person name="Yan J."/>
            <person name="Yarish C."/>
            <person name="Zoeuner-Riek S."/>
            <person name="Zhuang Y."/>
            <person name="Zou Y."/>
            <person name="Lindquist E.A."/>
            <person name="Grimwood J."/>
            <person name="Barry K."/>
            <person name="Rokhsar D.S."/>
            <person name="Schmutz J."/>
            <person name="Stiller J.W."/>
            <person name="Grossman A.R."/>
            <person name="Prochnik S.E."/>
        </authorList>
    </citation>
    <scope>NUCLEOTIDE SEQUENCE [LARGE SCALE GENOMIC DNA]</scope>
    <source>
        <strain evidence="1">4086291</strain>
    </source>
</reference>
<dbReference type="Proteomes" id="UP000218209">
    <property type="component" value="Unassembled WGS sequence"/>
</dbReference>
<dbReference type="OrthoDB" id="5598737at2759"/>
<dbReference type="AlphaFoldDB" id="A0A1X6NTP4"/>
<dbReference type="EMBL" id="KV919097">
    <property type="protein sequence ID" value="OSX71945.1"/>
    <property type="molecule type" value="Genomic_DNA"/>
</dbReference>
<sequence length="845" mass="92537">MGGRPGGTGARARKNFPRGSLRVLSEALSLCGLPILLDYPALGDVSLDDHWAFTELVASWRNAVGKGEGWAMPYLFVVVARFSVWGKTDQGMRSSCCTWISPDASVRYACVGSDVCNTDVILNRSSGCENTDVFAAAIEQMASTLTRPVSIVHSWLQSSMAANTHAVPNDVDVFDDESPVWRIHKDIVVVVSLHRGVPVPVPMHFPKRGVSCSFCPLSGVRGCSHTKLAEQYRVAHGNTLTPLTTTGCVRSTVSCKSLSLFNCPTAIALDRRVGELARWGCLFELVAPTVCSNCDAGIGGVSIETALALPGIIHSTLGPCSMRVMRRRCTNCGEICARDGREDSVVLFSWTSASTVAWARKCSEILWSGTHISDVLSQCLSDWAGLKSAGLLPPLAKSRGSDTLRAIILAFMRLSVTDPDRSSYDCSTCKLPSRRYLVVTSDCVCLGFDADSQPFSFEHVCEAVPAVNVKRREGCLVVGEQARCMMRHALVPDDPVAVSDRTLRSAKLALSCLFPVGDNADSDGAVSEASATISICILLELVWCVDAAALPLAESLLEAYRTTQVKPIKERQRRAPCAVRLTKSINTWRAANPYADSLYEACKLEVEKEELRHIMVALQRPRSCLTPSPPSQVPLPMCYMTPSRVPARSTLTLQVRETPQVLINALLTRFPWLPRYLFYDCACGVVRCAMAKLPWMLRDPSVVSDRLHVCNHKCSHFYNGNSYGDLDFKNTLTHEQRNASIRRMEEILRGGGRYVYLAVLCYQKSVLNSFAESRSFFHQEALAVAAAIDTARATQPGGAALNKEATTKPRVTLPTNFDLRAGYFRRHPCRCCGHKAPFLPPSARV</sequence>
<evidence type="ECO:0000313" key="1">
    <source>
        <dbReference type="EMBL" id="OSX71945.1"/>
    </source>
</evidence>
<accession>A0A1X6NTP4</accession>
<keyword evidence="2" id="KW-1185">Reference proteome</keyword>